<dbReference type="AlphaFoldDB" id="A0A913YWR2"/>
<dbReference type="OrthoDB" id="5988984at2759"/>
<proteinExistence type="predicted"/>
<dbReference type="GeneID" id="114576310"/>
<accession>A0A913YWR2</accession>
<dbReference type="EnsemblMetazoa" id="XM_028662705.1">
    <property type="protein sequence ID" value="XP_028518506.1"/>
    <property type="gene ID" value="LOC114576310"/>
</dbReference>
<sequence length="132" mass="15264">MAPTREINFNEQQLHQMTYKYYFCKQEITLGYKGFVTDGEFNSLRTAGSERPISIVQLIMDSRNEAKKINSNTIAKYLRPILRQGNIGPEQVHPAVPIADVQWLQDFMTTNNVTFEAAYCPFLHGFVSLYFF</sequence>
<reference evidence="1" key="1">
    <citation type="submission" date="2022-11" db="UniProtKB">
        <authorList>
            <consortium name="EnsemblMetazoa"/>
        </authorList>
    </citation>
    <scope>IDENTIFICATION</scope>
</reference>
<evidence type="ECO:0000313" key="1">
    <source>
        <dbReference type="EnsemblMetazoa" id="XP_028518506.1"/>
    </source>
</evidence>
<name>A0A913YWR2_EXADI</name>
<protein>
    <submittedName>
        <fullName evidence="1">Uncharacterized protein</fullName>
    </submittedName>
</protein>
<dbReference type="Proteomes" id="UP000887567">
    <property type="component" value="Unplaced"/>
</dbReference>
<keyword evidence="2" id="KW-1185">Reference proteome</keyword>
<organism evidence="1 2">
    <name type="scientific">Exaiptasia diaphana</name>
    <name type="common">Tropical sea anemone</name>
    <name type="synonym">Aiptasia pulchella</name>
    <dbReference type="NCBI Taxonomy" id="2652724"/>
    <lineage>
        <taxon>Eukaryota</taxon>
        <taxon>Metazoa</taxon>
        <taxon>Cnidaria</taxon>
        <taxon>Anthozoa</taxon>
        <taxon>Hexacorallia</taxon>
        <taxon>Actiniaria</taxon>
        <taxon>Aiptasiidae</taxon>
        <taxon>Exaiptasia</taxon>
    </lineage>
</organism>
<evidence type="ECO:0000313" key="2">
    <source>
        <dbReference type="Proteomes" id="UP000887567"/>
    </source>
</evidence>
<dbReference type="RefSeq" id="XP_028518506.1">
    <property type="nucleotide sequence ID" value="XM_028662705.1"/>
</dbReference>